<dbReference type="Pfam" id="PF21530">
    <property type="entry name" value="Pif1_2B_dom"/>
    <property type="match status" value="1"/>
</dbReference>
<evidence type="ECO:0000313" key="4">
    <source>
        <dbReference type="WBParaSite" id="nOo.2.0.1.t11720-RA"/>
    </source>
</evidence>
<name>A0A182EU91_ONCOC</name>
<evidence type="ECO:0000259" key="1">
    <source>
        <dbReference type="Pfam" id="PF21530"/>
    </source>
</evidence>
<dbReference type="OrthoDB" id="1303009at2759"/>
<reference evidence="2 3" key="2">
    <citation type="submission" date="2018-08" db="EMBL/GenBank/DDBJ databases">
        <authorList>
            <person name="Laetsch R D."/>
            <person name="Stevens L."/>
            <person name="Kumar S."/>
            <person name="Blaxter L. M."/>
        </authorList>
    </citation>
    <scope>NUCLEOTIDE SEQUENCE [LARGE SCALE GENOMIC DNA]</scope>
</reference>
<dbReference type="EMBL" id="UYRW01008638">
    <property type="protein sequence ID" value="VDM96893.1"/>
    <property type="molecule type" value="Genomic_DNA"/>
</dbReference>
<dbReference type="STRING" id="42157.A0A182EU91"/>
<reference evidence="4" key="1">
    <citation type="submission" date="2016-06" db="UniProtKB">
        <authorList>
            <consortium name="WormBaseParasite"/>
        </authorList>
    </citation>
    <scope>IDENTIFICATION</scope>
</reference>
<sequence>MILNVSSISIPPVIVTSAQDEDIEVDEICDEIFDDTVLIPVEMLINVEEIEMEENKVPEKRREITYTEEVDLQQSAEEVLKFSRSNHIQVHRVESDEAIKYSTIFTNSLDLSRMPPYVLQLKIGMPIIMLPNINPRKLCNYRRLA</sequence>
<dbReference type="AlphaFoldDB" id="A0A182EU91"/>
<proteinExistence type="predicted"/>
<evidence type="ECO:0000313" key="2">
    <source>
        <dbReference type="EMBL" id="VDM96893.1"/>
    </source>
</evidence>
<protein>
    <submittedName>
        <fullName evidence="4">ATP-dependent DNA helicase</fullName>
    </submittedName>
</protein>
<organism evidence="4">
    <name type="scientific">Onchocerca ochengi</name>
    <name type="common">Filarial nematode worm</name>
    <dbReference type="NCBI Taxonomy" id="42157"/>
    <lineage>
        <taxon>Eukaryota</taxon>
        <taxon>Metazoa</taxon>
        <taxon>Ecdysozoa</taxon>
        <taxon>Nematoda</taxon>
        <taxon>Chromadorea</taxon>
        <taxon>Rhabditida</taxon>
        <taxon>Spirurina</taxon>
        <taxon>Spiruromorpha</taxon>
        <taxon>Filarioidea</taxon>
        <taxon>Onchocercidae</taxon>
        <taxon>Onchocerca</taxon>
    </lineage>
</organism>
<accession>A0A182EU91</accession>
<dbReference type="WBParaSite" id="nOo.2.0.1.t11720-RA">
    <property type="protein sequence ID" value="nOo.2.0.1.t11720-RA"/>
    <property type="gene ID" value="nOo.2.0.1.g11720"/>
</dbReference>
<evidence type="ECO:0000313" key="3">
    <source>
        <dbReference type="Proteomes" id="UP000271087"/>
    </source>
</evidence>
<gene>
    <name evidence="2" type="ORF">NOO_LOCUS11720</name>
</gene>
<dbReference type="InterPro" id="IPR049163">
    <property type="entry name" value="Pif1-like_2B_dom"/>
</dbReference>
<dbReference type="Proteomes" id="UP000271087">
    <property type="component" value="Unassembled WGS sequence"/>
</dbReference>
<keyword evidence="3" id="KW-1185">Reference proteome</keyword>
<feature type="domain" description="DNA helicase Pif1-like 2B" evidence="1">
    <location>
        <begin position="105"/>
        <end position="144"/>
    </location>
</feature>